<feature type="domain" description="Major facilitator superfamily (MFS) profile" evidence="12">
    <location>
        <begin position="20"/>
        <end position="433"/>
    </location>
</feature>
<feature type="transmembrane region" description="Helical" evidence="11">
    <location>
        <begin position="192"/>
        <end position="212"/>
    </location>
</feature>
<keyword evidence="5 11" id="KW-0812">Transmembrane</keyword>
<keyword evidence="14" id="KW-1185">Reference proteome</keyword>
<evidence type="ECO:0000256" key="5">
    <source>
        <dbReference type="ARBA" id="ARBA00022692"/>
    </source>
</evidence>
<evidence type="ECO:0000256" key="2">
    <source>
        <dbReference type="ARBA" id="ARBA00008240"/>
    </source>
</evidence>
<dbReference type="PANTHER" id="PTHR43528">
    <property type="entry name" value="ALPHA-KETOGLUTARATE PERMEASE"/>
    <property type="match status" value="1"/>
</dbReference>
<dbReference type="EMBL" id="VUMY01000013">
    <property type="protein sequence ID" value="MST50081.1"/>
    <property type="molecule type" value="Genomic_DNA"/>
</dbReference>
<feature type="transmembrane region" description="Helical" evidence="11">
    <location>
        <begin position="377"/>
        <end position="399"/>
    </location>
</feature>
<dbReference type="Gene3D" id="1.20.1250.20">
    <property type="entry name" value="MFS general substrate transporter like domains"/>
    <property type="match status" value="2"/>
</dbReference>
<feature type="transmembrane region" description="Helical" evidence="11">
    <location>
        <begin position="157"/>
        <end position="180"/>
    </location>
</feature>
<dbReference type="InterPro" id="IPR020846">
    <property type="entry name" value="MFS_dom"/>
</dbReference>
<dbReference type="Proteomes" id="UP000442535">
    <property type="component" value="Unassembled WGS sequence"/>
</dbReference>
<evidence type="ECO:0000256" key="4">
    <source>
        <dbReference type="ARBA" id="ARBA00022475"/>
    </source>
</evidence>
<evidence type="ECO:0000256" key="11">
    <source>
        <dbReference type="SAM" id="Phobius"/>
    </source>
</evidence>
<dbReference type="PROSITE" id="PS50850">
    <property type="entry name" value="MFS"/>
    <property type="match status" value="1"/>
</dbReference>
<evidence type="ECO:0000313" key="13">
    <source>
        <dbReference type="EMBL" id="MST50081.1"/>
    </source>
</evidence>
<evidence type="ECO:0000256" key="8">
    <source>
        <dbReference type="ARBA" id="ARBA00023136"/>
    </source>
</evidence>
<gene>
    <name evidence="13" type="ORF">FYJ63_07515</name>
</gene>
<evidence type="ECO:0000256" key="7">
    <source>
        <dbReference type="ARBA" id="ARBA00022989"/>
    </source>
</evidence>
<dbReference type="PANTHER" id="PTHR43528:SF1">
    <property type="entry name" value="ALPHA-KETOGLUTARATE PERMEASE"/>
    <property type="match status" value="1"/>
</dbReference>
<keyword evidence="7 11" id="KW-1133">Transmembrane helix</keyword>
<feature type="transmembrane region" description="Helical" evidence="11">
    <location>
        <begin position="411"/>
        <end position="428"/>
    </location>
</feature>
<evidence type="ECO:0000259" key="12">
    <source>
        <dbReference type="PROSITE" id="PS50850"/>
    </source>
</evidence>
<evidence type="ECO:0000256" key="3">
    <source>
        <dbReference type="ARBA" id="ARBA00022448"/>
    </source>
</evidence>
<dbReference type="Pfam" id="PF07690">
    <property type="entry name" value="MFS_1"/>
    <property type="match status" value="1"/>
</dbReference>
<name>A0A7K0K3M5_9ACTO</name>
<dbReference type="RefSeq" id="WP_154545380.1">
    <property type="nucleotide sequence ID" value="NZ_JAQYQY010000030.1"/>
</dbReference>
<dbReference type="InterPro" id="IPR011701">
    <property type="entry name" value="MFS"/>
</dbReference>
<proteinExistence type="inferred from homology"/>
<comment type="caution">
    <text evidence="13">The sequence shown here is derived from an EMBL/GenBank/DDBJ whole genome shotgun (WGS) entry which is preliminary data.</text>
</comment>
<dbReference type="SUPFAM" id="SSF103473">
    <property type="entry name" value="MFS general substrate transporter"/>
    <property type="match status" value="1"/>
</dbReference>
<dbReference type="InterPro" id="IPR051084">
    <property type="entry name" value="H+-coupled_symporters"/>
</dbReference>
<dbReference type="InterPro" id="IPR005829">
    <property type="entry name" value="Sugar_transporter_CS"/>
</dbReference>
<reference evidence="13 14" key="1">
    <citation type="submission" date="2019-08" db="EMBL/GenBank/DDBJ databases">
        <title>In-depth cultivation of the pig gut microbiome towards novel bacterial diversity and tailored functional studies.</title>
        <authorList>
            <person name="Wylensek D."/>
            <person name="Hitch T.C.A."/>
            <person name="Clavel T."/>
        </authorList>
    </citation>
    <scope>NUCLEOTIDE SEQUENCE [LARGE SCALE GENOMIC DNA]</scope>
    <source>
        <strain evidence="13 14">RF-GAM-744-WT-7</strain>
    </source>
</reference>
<dbReference type="PROSITE" id="PS00216">
    <property type="entry name" value="SUGAR_TRANSPORT_1"/>
    <property type="match status" value="1"/>
</dbReference>
<dbReference type="InterPro" id="IPR036259">
    <property type="entry name" value="MFS_trans_sf"/>
</dbReference>
<comment type="subcellular location">
    <subcellularLocation>
        <location evidence="1">Cell membrane</location>
        <topology evidence="1">Multi-pass membrane protein</topology>
    </subcellularLocation>
</comment>
<dbReference type="AlphaFoldDB" id="A0A7K0K3M5"/>
<evidence type="ECO:0000256" key="1">
    <source>
        <dbReference type="ARBA" id="ARBA00004651"/>
    </source>
</evidence>
<comment type="function">
    <text evidence="9">May be a proton symporter involved in the uptake of osmolytes such as proline and glycine betaine.</text>
</comment>
<feature type="transmembrane region" description="Helical" evidence="11">
    <location>
        <begin position="288"/>
        <end position="305"/>
    </location>
</feature>
<evidence type="ECO:0000256" key="10">
    <source>
        <dbReference type="ARBA" id="ARBA00039918"/>
    </source>
</evidence>
<dbReference type="GO" id="GO:0015293">
    <property type="term" value="F:symporter activity"/>
    <property type="evidence" value="ECO:0007669"/>
    <property type="project" value="UniProtKB-KW"/>
</dbReference>
<keyword evidence="6" id="KW-0769">Symport</keyword>
<evidence type="ECO:0000256" key="6">
    <source>
        <dbReference type="ARBA" id="ARBA00022847"/>
    </source>
</evidence>
<feature type="transmembrane region" description="Helical" evidence="11">
    <location>
        <begin position="32"/>
        <end position="50"/>
    </location>
</feature>
<keyword evidence="4" id="KW-1003">Cell membrane</keyword>
<evidence type="ECO:0000313" key="14">
    <source>
        <dbReference type="Proteomes" id="UP000442535"/>
    </source>
</evidence>
<accession>A0A7K0K3M5</accession>
<feature type="transmembrane region" description="Helical" evidence="11">
    <location>
        <begin position="317"/>
        <end position="335"/>
    </location>
</feature>
<dbReference type="FunFam" id="1.20.1250.20:FF:000001">
    <property type="entry name" value="Dicarboxylate MFS transporter"/>
    <property type="match status" value="1"/>
</dbReference>
<comment type="similarity">
    <text evidence="2">Belongs to the major facilitator superfamily. Metabolite:H+ Symporter (MHS) family (TC 2.A.1.6) family.</text>
</comment>
<keyword evidence="8 11" id="KW-0472">Membrane</keyword>
<protein>
    <recommendedName>
        <fullName evidence="10">Putative proline/betaine transporter</fullName>
    </recommendedName>
</protein>
<feature type="transmembrane region" description="Helical" evidence="11">
    <location>
        <begin position="122"/>
        <end position="145"/>
    </location>
</feature>
<feature type="transmembrane region" description="Helical" evidence="11">
    <location>
        <begin position="246"/>
        <end position="268"/>
    </location>
</feature>
<feature type="transmembrane region" description="Helical" evidence="11">
    <location>
        <begin position="62"/>
        <end position="81"/>
    </location>
</feature>
<feature type="transmembrane region" description="Helical" evidence="11">
    <location>
        <begin position="341"/>
        <end position="365"/>
    </location>
</feature>
<dbReference type="GO" id="GO:0005886">
    <property type="term" value="C:plasma membrane"/>
    <property type="evidence" value="ECO:0007669"/>
    <property type="project" value="UniProtKB-SubCell"/>
</dbReference>
<evidence type="ECO:0000256" key="9">
    <source>
        <dbReference type="ARBA" id="ARBA00037295"/>
    </source>
</evidence>
<organism evidence="13 14">
    <name type="scientific">Mobiluncus porci</name>
    <dbReference type="NCBI Taxonomy" id="2652278"/>
    <lineage>
        <taxon>Bacteria</taxon>
        <taxon>Bacillati</taxon>
        <taxon>Actinomycetota</taxon>
        <taxon>Actinomycetes</taxon>
        <taxon>Actinomycetales</taxon>
        <taxon>Actinomycetaceae</taxon>
        <taxon>Mobiluncus</taxon>
    </lineage>
</organism>
<feature type="transmembrane region" description="Helical" evidence="11">
    <location>
        <begin position="93"/>
        <end position="110"/>
    </location>
</feature>
<sequence length="437" mass="47843">MDTTNQSSEQEEQDLVVKKVLVSSFFANFAEWMDYGSYAYLATIIAIVFFPDGDPAVKLMSTYAVFALSFVARPIGAFFWGEMGDRKGRKWSLSVSVLLMTGATACIGLVPSYEAIGITAPILLLIFRLIQGFSAAGEYAGAAIFIAEYAPKEKRGLYTSIVPASTACGLLVGSFLATILSLTLTEDALQSWGWRIPFLLALPIGVVVLRMWSTLNDSEAYLEMVEKLEGKNAARQSPVRLIFTKYFRITLISFGVSSLNAVGFYMVLTYLPVYAETVVELDKATADIITSITLLVYISFIFLSGKISDYFGRKKMLISASIGFIIFSLPCYILLGTGSVILMLVIEILMAFILTINDGTLASFLSETFPTEVRYSGFAISFNLANTVFGGTVGFISTWLVTQTGNSLAPAYYLMGVSAFAFICMIFAKEHKDKELA</sequence>
<keyword evidence="3" id="KW-0813">Transport</keyword>